<name>A0ABM0VVV6_CAMSA</name>
<keyword evidence="10" id="KW-1185">Reference proteome</keyword>
<evidence type="ECO:0000256" key="8">
    <source>
        <dbReference type="ARBA" id="ARBA00023136"/>
    </source>
</evidence>
<evidence type="ECO:0000256" key="9">
    <source>
        <dbReference type="RuleBase" id="RU910715"/>
    </source>
</evidence>
<comment type="caution">
    <text evidence="9">Lacks conserved residue(s) required for the propagation of feature annotation.</text>
</comment>
<dbReference type="PANTHER" id="PTHR10791">
    <property type="entry name" value="RAG1-ACTIVATING PROTEIN 1"/>
    <property type="match status" value="1"/>
</dbReference>
<evidence type="ECO:0000256" key="2">
    <source>
        <dbReference type="ARBA" id="ARBA00007809"/>
    </source>
</evidence>
<accession>A0ABM0VVV6</accession>
<gene>
    <name evidence="11" type="primary">LOC104742524</name>
</gene>
<keyword evidence="7 9" id="KW-1133">Transmembrane helix</keyword>
<dbReference type="InterPro" id="IPR004316">
    <property type="entry name" value="SWEET_rpt"/>
</dbReference>
<evidence type="ECO:0000256" key="3">
    <source>
        <dbReference type="ARBA" id="ARBA00022448"/>
    </source>
</evidence>
<dbReference type="Proteomes" id="UP000694864">
    <property type="component" value="Chromosome 14"/>
</dbReference>
<evidence type="ECO:0000313" key="10">
    <source>
        <dbReference type="Proteomes" id="UP000694864"/>
    </source>
</evidence>
<feature type="transmembrane region" description="Helical" evidence="9">
    <location>
        <begin position="72"/>
        <end position="92"/>
    </location>
</feature>
<evidence type="ECO:0000313" key="11">
    <source>
        <dbReference type="RefSeq" id="XP_010461837.1"/>
    </source>
</evidence>
<feature type="transmembrane region" description="Helical" evidence="9">
    <location>
        <begin position="6"/>
        <end position="27"/>
    </location>
</feature>
<evidence type="ECO:0000256" key="5">
    <source>
        <dbReference type="ARBA" id="ARBA00022692"/>
    </source>
</evidence>
<evidence type="ECO:0000256" key="6">
    <source>
        <dbReference type="ARBA" id="ARBA00022737"/>
    </source>
</evidence>
<feature type="transmembrane region" description="Helical" evidence="9">
    <location>
        <begin position="104"/>
        <end position="125"/>
    </location>
</feature>
<comment type="similarity">
    <text evidence="2 9">Belongs to the SWEET sugar transporter family.</text>
</comment>
<evidence type="ECO:0000256" key="7">
    <source>
        <dbReference type="ARBA" id="ARBA00022989"/>
    </source>
</evidence>
<keyword evidence="5 9" id="KW-0812">Transmembrane</keyword>
<comment type="function">
    <text evidence="9">Mediates both low-affinity uptake and efflux of sugar across the membrane.</text>
</comment>
<dbReference type="InterPro" id="IPR047664">
    <property type="entry name" value="SWEET"/>
</dbReference>
<keyword evidence="3 9" id="KW-0813">Transport</keyword>
<evidence type="ECO:0000256" key="1">
    <source>
        <dbReference type="ARBA" id="ARBA00004127"/>
    </source>
</evidence>
<keyword evidence="8 9" id="KW-0472">Membrane</keyword>
<feature type="transmembrane region" description="Helical" evidence="9">
    <location>
        <begin position="183"/>
        <end position="202"/>
    </location>
</feature>
<protein>
    <recommendedName>
        <fullName evidence="9">Bidirectional sugar transporter SWEET</fullName>
    </recommendedName>
</protein>
<proteinExistence type="inferred from homology"/>
<dbReference type="GeneID" id="104742524"/>
<dbReference type="RefSeq" id="XP_010461837.1">
    <property type="nucleotide sequence ID" value="XM_010463535.2"/>
</dbReference>
<organism evidence="10 11">
    <name type="scientific">Camelina sativa</name>
    <name type="common">False flax</name>
    <name type="synonym">Myagrum sativum</name>
    <dbReference type="NCBI Taxonomy" id="90675"/>
    <lineage>
        <taxon>Eukaryota</taxon>
        <taxon>Viridiplantae</taxon>
        <taxon>Streptophyta</taxon>
        <taxon>Embryophyta</taxon>
        <taxon>Tracheophyta</taxon>
        <taxon>Spermatophyta</taxon>
        <taxon>Magnoliopsida</taxon>
        <taxon>eudicotyledons</taxon>
        <taxon>Gunneridae</taxon>
        <taxon>Pentapetalae</taxon>
        <taxon>rosids</taxon>
        <taxon>malvids</taxon>
        <taxon>Brassicales</taxon>
        <taxon>Brassicaceae</taxon>
        <taxon>Camelineae</taxon>
        <taxon>Camelina</taxon>
    </lineage>
</organism>
<keyword evidence="6" id="KW-0677">Repeat</keyword>
<dbReference type="PANTHER" id="PTHR10791:SF236">
    <property type="entry name" value="BIDIRECTIONAL SUGAR TRANSPORTER SWEET8"/>
    <property type="match status" value="1"/>
</dbReference>
<comment type="subcellular location">
    <subcellularLocation>
        <location evidence="1">Endomembrane system</location>
        <topology evidence="1">Multi-pass membrane protein</topology>
    </subcellularLocation>
</comment>
<dbReference type="Pfam" id="PF03083">
    <property type="entry name" value="MtN3_slv"/>
    <property type="match status" value="1"/>
</dbReference>
<keyword evidence="4 9" id="KW-0762">Sugar transport</keyword>
<dbReference type="Gene3D" id="1.20.1280.290">
    <property type="match status" value="1"/>
</dbReference>
<reference evidence="11" key="2">
    <citation type="submission" date="2025-08" db="UniProtKB">
        <authorList>
            <consortium name="RefSeq"/>
        </authorList>
    </citation>
    <scope>IDENTIFICATION</scope>
    <source>
        <tissue evidence="11">Leaf</tissue>
    </source>
</reference>
<evidence type="ECO:0000256" key="4">
    <source>
        <dbReference type="ARBA" id="ARBA00022597"/>
    </source>
</evidence>
<sequence>MVSAKEIRTIIGIIGTVISSLISLSQLPKFIQIYKKKSVEDYTPYRHVGLVTKYSLWVLYGLPLIYKDGILVTTSNGVGLGIEVIYLVVYMFYCSDKSLRRNTLWCLAYAVPFVLFFYTISLFGIESLSDRHTFIGIVCNLSSANLDYIIYMTYEYVPVWLSLARFINAEIWTSFSLIYKFDIYVLILNGLGMILYAYQLIYSSDRPTETTLGSNQILGCTPPDHSNACGHSTSTVDVVVV</sequence>
<feature type="transmembrane region" description="Helical" evidence="9">
    <location>
        <begin position="48"/>
        <end position="66"/>
    </location>
</feature>
<reference evidence="10" key="1">
    <citation type="journal article" date="2014" name="Nat. Commun.">
        <title>The emerging biofuel crop Camelina sativa retains a highly undifferentiated hexaploid genome structure.</title>
        <authorList>
            <person name="Kagale S."/>
            <person name="Koh C."/>
            <person name="Nixon J."/>
            <person name="Bollina V."/>
            <person name="Clarke W.E."/>
            <person name="Tuteja R."/>
            <person name="Spillane C."/>
            <person name="Robinson S.J."/>
            <person name="Links M.G."/>
            <person name="Clarke C."/>
            <person name="Higgins E.E."/>
            <person name="Huebert T."/>
            <person name="Sharpe A.G."/>
            <person name="Parkin I.A."/>
        </authorList>
    </citation>
    <scope>NUCLEOTIDE SEQUENCE [LARGE SCALE GENOMIC DNA]</scope>
    <source>
        <strain evidence="10">cv. DH55</strain>
    </source>
</reference>